<keyword evidence="3" id="KW-1185">Reference proteome</keyword>
<sequence length="208" mass="22905">MKGDLKLNNYPHFPTAFPNFSAQDGVRQFNTLPFSEGEHGYPTASPYGSSGYPSDDFGSYPFPRVQQGYPSTPPYSTPGIPSEGFGSYPYPGGQHGYPTAPPSGTHGYPSHDFGGAPFPGGGQQIGGAPTSPPPSFIPQQSVSLQAVDPGAIRRCLYRFTFIWLNNGRSFWFYPTFVGRNSVAGFRWRGNQWVYYGTDLQRIRSFQCF</sequence>
<proteinExistence type="predicted"/>
<evidence type="ECO:0000313" key="2">
    <source>
        <dbReference type="EMBL" id="AIE61624.1"/>
    </source>
</evidence>
<dbReference type="KEGG" id="bmet:BMMGA3_16355"/>
<evidence type="ECO:0000256" key="1">
    <source>
        <dbReference type="SAM" id="MobiDB-lite"/>
    </source>
</evidence>
<dbReference type="HOGENOM" id="CLU_110161_0_0_9"/>
<organism evidence="2 3">
    <name type="scientific">Bacillus methanolicus (strain MGA3 / ATCC 53907)</name>
    <dbReference type="NCBI Taxonomy" id="796606"/>
    <lineage>
        <taxon>Bacteria</taxon>
        <taxon>Bacillati</taxon>
        <taxon>Bacillota</taxon>
        <taxon>Bacilli</taxon>
        <taxon>Bacillales</taxon>
        <taxon>Bacillaceae</taxon>
        <taxon>Bacillus</taxon>
    </lineage>
</organism>
<dbReference type="EMBL" id="CP007739">
    <property type="protein sequence ID" value="AIE61624.1"/>
    <property type="molecule type" value="Genomic_DNA"/>
</dbReference>
<protein>
    <recommendedName>
        <fullName evidence="4">Transporter</fullName>
    </recommendedName>
</protein>
<dbReference type="STRING" id="796606.BMMGA3_16355"/>
<dbReference type="Proteomes" id="UP000027602">
    <property type="component" value="Chromosome"/>
</dbReference>
<feature type="region of interest" description="Disordered" evidence="1">
    <location>
        <begin position="32"/>
        <end position="56"/>
    </location>
</feature>
<name>A0A068LV69_BACMM</name>
<evidence type="ECO:0000313" key="3">
    <source>
        <dbReference type="Proteomes" id="UP000027602"/>
    </source>
</evidence>
<reference evidence="2 3" key="1">
    <citation type="journal article" date="2015" name="BMC Genomics">
        <title>Transcriptome analysis of thermophilic methylotrophic Bacillus methanolicus MGA3 using RNA-sequencing provides detailed insights into its previously uncharted transcriptional landscape.</title>
        <authorList>
            <person name="Irla M."/>
            <person name="Neshat A."/>
            <person name="Brautaset T."/>
            <person name="Ruckert C."/>
            <person name="Kalinowski J."/>
            <person name="Wendisch V.F."/>
        </authorList>
    </citation>
    <scope>NUCLEOTIDE SEQUENCE [LARGE SCALE GENOMIC DNA]</scope>
    <source>
        <strain evidence="3">MGA3 / ATCC 53907</strain>
    </source>
</reference>
<accession>A0A068LV69</accession>
<feature type="region of interest" description="Disordered" evidence="1">
    <location>
        <begin position="95"/>
        <end position="136"/>
    </location>
</feature>
<evidence type="ECO:0008006" key="4">
    <source>
        <dbReference type="Google" id="ProtNLM"/>
    </source>
</evidence>
<gene>
    <name evidence="2" type="ORF">BMMGA3_16355</name>
</gene>
<dbReference type="eggNOG" id="ENOG5032RKH">
    <property type="taxonomic scope" value="Bacteria"/>
</dbReference>
<dbReference type="AlphaFoldDB" id="A0A068LV69"/>